<dbReference type="EMBL" id="JAAALK010000282">
    <property type="protein sequence ID" value="KAG8077670.1"/>
    <property type="molecule type" value="Genomic_DNA"/>
</dbReference>
<sequence>MHVGPHPPARVSAFTDMAPTFLHVPSCTKVAMAAPPTVDSSTSPSSAWRRSRSRTLMSRRRRCRESSTTPRSPRWRPRLGSCCRRSSPRGTSARQRRPHYSSVRVSNYSSDDNEDMAAAVGHSLLHLPVLNLDAPFA</sequence>
<keyword evidence="3" id="KW-1185">Reference proteome</keyword>
<proteinExistence type="predicted"/>
<reference evidence="2" key="2">
    <citation type="submission" date="2021-02" db="EMBL/GenBank/DDBJ databases">
        <authorList>
            <person name="Kimball J.A."/>
            <person name="Haas M.W."/>
            <person name="Macchietto M."/>
            <person name="Kono T."/>
            <person name="Duquette J."/>
            <person name="Shao M."/>
        </authorList>
    </citation>
    <scope>NUCLEOTIDE SEQUENCE</scope>
    <source>
        <tissue evidence="2">Fresh leaf tissue</tissue>
    </source>
</reference>
<comment type="caution">
    <text evidence="2">The sequence shown here is derived from an EMBL/GenBank/DDBJ whole genome shotgun (WGS) entry which is preliminary data.</text>
</comment>
<organism evidence="2 3">
    <name type="scientific">Zizania palustris</name>
    <name type="common">Northern wild rice</name>
    <dbReference type="NCBI Taxonomy" id="103762"/>
    <lineage>
        <taxon>Eukaryota</taxon>
        <taxon>Viridiplantae</taxon>
        <taxon>Streptophyta</taxon>
        <taxon>Embryophyta</taxon>
        <taxon>Tracheophyta</taxon>
        <taxon>Spermatophyta</taxon>
        <taxon>Magnoliopsida</taxon>
        <taxon>Liliopsida</taxon>
        <taxon>Poales</taxon>
        <taxon>Poaceae</taxon>
        <taxon>BOP clade</taxon>
        <taxon>Oryzoideae</taxon>
        <taxon>Oryzeae</taxon>
        <taxon>Zizaniinae</taxon>
        <taxon>Zizania</taxon>
    </lineage>
</organism>
<dbReference type="AlphaFoldDB" id="A0A8J5VR75"/>
<dbReference type="Proteomes" id="UP000729402">
    <property type="component" value="Unassembled WGS sequence"/>
</dbReference>
<name>A0A8J5VR75_ZIZPA</name>
<feature type="compositionally biased region" description="Low complexity" evidence="1">
    <location>
        <begin position="34"/>
        <end position="48"/>
    </location>
</feature>
<gene>
    <name evidence="2" type="ORF">GUJ93_ZPchr0007g5276</name>
</gene>
<reference evidence="2" key="1">
    <citation type="journal article" date="2021" name="bioRxiv">
        <title>Whole Genome Assembly and Annotation of Northern Wild Rice, Zizania palustris L., Supports a Whole Genome Duplication in the Zizania Genus.</title>
        <authorList>
            <person name="Haas M."/>
            <person name="Kono T."/>
            <person name="Macchietto M."/>
            <person name="Millas R."/>
            <person name="McGilp L."/>
            <person name="Shao M."/>
            <person name="Duquette J."/>
            <person name="Hirsch C.N."/>
            <person name="Kimball J."/>
        </authorList>
    </citation>
    <scope>NUCLEOTIDE SEQUENCE</scope>
    <source>
        <tissue evidence="2">Fresh leaf tissue</tissue>
    </source>
</reference>
<evidence type="ECO:0000313" key="3">
    <source>
        <dbReference type="Proteomes" id="UP000729402"/>
    </source>
</evidence>
<accession>A0A8J5VR75</accession>
<evidence type="ECO:0000256" key="1">
    <source>
        <dbReference type="SAM" id="MobiDB-lite"/>
    </source>
</evidence>
<feature type="compositionally biased region" description="Basic residues" evidence="1">
    <location>
        <begin position="49"/>
        <end position="63"/>
    </location>
</feature>
<evidence type="ECO:0000313" key="2">
    <source>
        <dbReference type="EMBL" id="KAG8077670.1"/>
    </source>
</evidence>
<feature type="region of interest" description="Disordered" evidence="1">
    <location>
        <begin position="34"/>
        <end position="109"/>
    </location>
</feature>
<protein>
    <submittedName>
        <fullName evidence="2">Uncharacterized protein</fullName>
    </submittedName>
</protein>